<keyword evidence="2 4" id="KW-0472">Membrane</keyword>
<evidence type="ECO:0000259" key="7">
    <source>
        <dbReference type="Pfam" id="PF07715"/>
    </source>
</evidence>
<accession>A0A8J2V2A0</accession>
<dbReference type="Pfam" id="PF00593">
    <property type="entry name" value="TonB_dep_Rec_b-barrel"/>
    <property type="match status" value="1"/>
</dbReference>
<evidence type="ECO:0000256" key="2">
    <source>
        <dbReference type="ARBA" id="ARBA00023136"/>
    </source>
</evidence>
<dbReference type="PANTHER" id="PTHR40980:SF5">
    <property type="entry name" value="TONB-DEPENDENT RECEPTOR"/>
    <property type="match status" value="1"/>
</dbReference>
<comment type="caution">
    <text evidence="8">The sequence shown here is derived from an EMBL/GenBank/DDBJ whole genome shotgun (WGS) entry which is preliminary data.</text>
</comment>
<dbReference type="RefSeq" id="WP_188159831.1">
    <property type="nucleotide sequence ID" value="NZ_BMGH01000001.1"/>
</dbReference>
<evidence type="ECO:0000259" key="6">
    <source>
        <dbReference type="Pfam" id="PF00593"/>
    </source>
</evidence>
<evidence type="ECO:0000256" key="3">
    <source>
        <dbReference type="ARBA" id="ARBA00023237"/>
    </source>
</evidence>
<dbReference type="GO" id="GO:0009279">
    <property type="term" value="C:cell outer membrane"/>
    <property type="evidence" value="ECO:0007669"/>
    <property type="project" value="UniProtKB-SubCell"/>
</dbReference>
<keyword evidence="8" id="KW-0675">Receptor</keyword>
<dbReference type="AlphaFoldDB" id="A0A8J2V2A0"/>
<feature type="domain" description="TonB-dependent receptor-like beta-barrel" evidence="6">
    <location>
        <begin position="342"/>
        <end position="834"/>
    </location>
</feature>
<dbReference type="PANTHER" id="PTHR40980">
    <property type="entry name" value="PLUG DOMAIN-CONTAINING PROTEIN"/>
    <property type="match status" value="1"/>
</dbReference>
<dbReference type="InterPro" id="IPR037066">
    <property type="entry name" value="Plug_dom_sf"/>
</dbReference>
<keyword evidence="5" id="KW-0732">Signal</keyword>
<evidence type="ECO:0000256" key="1">
    <source>
        <dbReference type="ARBA" id="ARBA00004442"/>
    </source>
</evidence>
<protein>
    <submittedName>
        <fullName evidence="8">TonB-dependent receptor</fullName>
    </submittedName>
</protein>
<feature type="chain" id="PRO_5035188362" evidence="5">
    <location>
        <begin position="27"/>
        <end position="870"/>
    </location>
</feature>
<organism evidence="8 9">
    <name type="scientific">Aquisalinus flavus</name>
    <dbReference type="NCBI Taxonomy" id="1526572"/>
    <lineage>
        <taxon>Bacteria</taxon>
        <taxon>Pseudomonadati</taxon>
        <taxon>Pseudomonadota</taxon>
        <taxon>Alphaproteobacteria</taxon>
        <taxon>Parvularculales</taxon>
        <taxon>Parvularculaceae</taxon>
        <taxon>Aquisalinus</taxon>
    </lineage>
</organism>
<evidence type="ECO:0000256" key="5">
    <source>
        <dbReference type="SAM" id="SignalP"/>
    </source>
</evidence>
<keyword evidence="3" id="KW-0998">Cell outer membrane</keyword>
<reference evidence="8" key="1">
    <citation type="journal article" date="2014" name="Int. J. Syst. Evol. Microbiol.">
        <title>Complete genome sequence of Corynebacterium casei LMG S-19264T (=DSM 44701T), isolated from a smear-ripened cheese.</title>
        <authorList>
            <consortium name="US DOE Joint Genome Institute (JGI-PGF)"/>
            <person name="Walter F."/>
            <person name="Albersmeier A."/>
            <person name="Kalinowski J."/>
            <person name="Ruckert C."/>
        </authorList>
    </citation>
    <scope>NUCLEOTIDE SEQUENCE</scope>
    <source>
        <strain evidence="8">CGMCC 1.12921</strain>
    </source>
</reference>
<keyword evidence="9" id="KW-1185">Reference proteome</keyword>
<dbReference type="Gene3D" id="2.170.130.10">
    <property type="entry name" value="TonB-dependent receptor, plug domain"/>
    <property type="match status" value="1"/>
</dbReference>
<dbReference type="InterPro" id="IPR036942">
    <property type="entry name" value="Beta-barrel_TonB_sf"/>
</dbReference>
<feature type="signal peptide" evidence="5">
    <location>
        <begin position="1"/>
        <end position="26"/>
    </location>
</feature>
<dbReference type="Proteomes" id="UP000613582">
    <property type="component" value="Unassembled WGS sequence"/>
</dbReference>
<feature type="domain" description="TonB-dependent receptor plug" evidence="7">
    <location>
        <begin position="46"/>
        <end position="142"/>
    </location>
</feature>
<dbReference type="SUPFAM" id="SSF56935">
    <property type="entry name" value="Porins"/>
    <property type="match status" value="1"/>
</dbReference>
<gene>
    <name evidence="8" type="primary">fecA</name>
    <name evidence="8" type="ORF">GCM10011342_06320</name>
</gene>
<dbReference type="EMBL" id="BMGH01000001">
    <property type="protein sequence ID" value="GGD00038.1"/>
    <property type="molecule type" value="Genomic_DNA"/>
</dbReference>
<comment type="subcellular location">
    <subcellularLocation>
        <location evidence="1 4">Cell outer membrane</location>
    </subcellularLocation>
</comment>
<proteinExistence type="inferred from homology"/>
<dbReference type="Gene3D" id="2.40.170.20">
    <property type="entry name" value="TonB-dependent receptor, beta-barrel domain"/>
    <property type="match status" value="1"/>
</dbReference>
<dbReference type="InterPro" id="IPR000531">
    <property type="entry name" value="Beta-barrel_TonB"/>
</dbReference>
<dbReference type="InterPro" id="IPR012910">
    <property type="entry name" value="Plug_dom"/>
</dbReference>
<evidence type="ECO:0000313" key="8">
    <source>
        <dbReference type="EMBL" id="GGD00038.1"/>
    </source>
</evidence>
<evidence type="ECO:0000256" key="4">
    <source>
        <dbReference type="RuleBase" id="RU003357"/>
    </source>
</evidence>
<dbReference type="Pfam" id="PF07715">
    <property type="entry name" value="Plug"/>
    <property type="match status" value="1"/>
</dbReference>
<evidence type="ECO:0000313" key="9">
    <source>
        <dbReference type="Proteomes" id="UP000613582"/>
    </source>
</evidence>
<name>A0A8J2V2A0_9PROT</name>
<comment type="similarity">
    <text evidence="4">Belongs to the TonB-dependent receptor family.</text>
</comment>
<sequence>MKKYELIAPSVLLASAMLTVSGAAMAQDEDEGDVIVIRGANIPDEKKATAEISNVLDAEDLVRQGDSDIADALRRVTGLSIEGGKFVIVRGLNSRYNNATLNGSPLPSPEPLKRTAPLDLFPTSVLEGTLVQKTFSPQFSGEFGGGIVELRSRSVPDEDFLEVGVDFGFNTETTLRDGLFYEGSDTDVFGFDDGLRDLPSEVVDFIAANPTQRDLSVEARTSFEQFDTLLINSDDTPANGGGSVAFGKLFETGRDFSIGTTFYAGYDNDWITRNGFRNRPETFDGTNYIAPDEDFSNYLSTTQEITVSALSSSGIEWDAHAVDFTALLVRKSSKEAQIATGKRDQGNDYFRDEATNFVERQIWQTQLTGEHEFDALADLQVDWRFAYGEGERDSPYDRQTSYRTFPPGTPASGDVPYVFRNNSALNYVNFGKIDDVTGSTGADFMLPLTLADRNVDFSFGAAYSVNSREASRTDFVFAGIYPNEVLGSRIDLILSDEILSLPSPVVRLQSTSNQPDLFSGLMQVTGAYAAADMELGDFFRLSIGGRYEESKQKTETDVSVQTDGRQLFPTLQEDFFLPAATLTWIPAGNFQLRAGYSETITRPQFRELTSVRFNDPETDVVYAGNPFLQNSSLKNYDARAEWYFNRGEFATVGVFFKEIENPIEDFFSTQGEASVLSFFNAPSAELWGAELEFEKNFALEDYLGDAWGGSDLVFKTNYTWSDSEVDNSGTVTRALFSSQGTTAQEVPTNAFVADGSRLVGQSEHLFNLQLGLEDANSGFQGTFLVNYASERTLYRGEGSQPSVVETPPVTLDLVINQDLDILGGDVSLGVKLQNITNSGYNATISDEIQELDFEAYDIGRSFSVSLNKAF</sequence>
<reference evidence="8" key="2">
    <citation type="submission" date="2020-09" db="EMBL/GenBank/DDBJ databases">
        <authorList>
            <person name="Sun Q."/>
            <person name="Zhou Y."/>
        </authorList>
    </citation>
    <scope>NUCLEOTIDE SEQUENCE</scope>
    <source>
        <strain evidence="8">CGMCC 1.12921</strain>
    </source>
</reference>
<keyword evidence="4" id="KW-0798">TonB box</keyword>